<comment type="caution">
    <text evidence="1">The sequence shown here is derived from an EMBL/GenBank/DDBJ whole genome shotgun (WGS) entry which is preliminary data.</text>
</comment>
<keyword evidence="2" id="KW-1185">Reference proteome</keyword>
<evidence type="ECO:0000313" key="2">
    <source>
        <dbReference type="Proteomes" id="UP001057402"/>
    </source>
</evidence>
<evidence type="ECO:0000313" key="1">
    <source>
        <dbReference type="EMBL" id="KAI4379539.1"/>
    </source>
</evidence>
<accession>A0ACB9RKZ3</accession>
<protein>
    <submittedName>
        <fullName evidence="1">Uncharacterized protein</fullName>
    </submittedName>
</protein>
<name>A0ACB9RKZ3_9MYRT</name>
<gene>
    <name evidence="1" type="ORF">MLD38_005820</name>
</gene>
<reference evidence="2" key="1">
    <citation type="journal article" date="2023" name="Front. Plant Sci.">
        <title>Chromosomal-level genome assembly of Melastoma candidum provides insights into trichome evolution.</title>
        <authorList>
            <person name="Zhong Y."/>
            <person name="Wu W."/>
            <person name="Sun C."/>
            <person name="Zou P."/>
            <person name="Liu Y."/>
            <person name="Dai S."/>
            <person name="Zhou R."/>
        </authorList>
    </citation>
    <scope>NUCLEOTIDE SEQUENCE [LARGE SCALE GENOMIC DNA]</scope>
</reference>
<dbReference type="EMBL" id="CM042882">
    <property type="protein sequence ID" value="KAI4379539.1"/>
    <property type="molecule type" value="Genomic_DNA"/>
</dbReference>
<organism evidence="1 2">
    <name type="scientific">Melastoma candidum</name>
    <dbReference type="NCBI Taxonomy" id="119954"/>
    <lineage>
        <taxon>Eukaryota</taxon>
        <taxon>Viridiplantae</taxon>
        <taxon>Streptophyta</taxon>
        <taxon>Embryophyta</taxon>
        <taxon>Tracheophyta</taxon>
        <taxon>Spermatophyta</taxon>
        <taxon>Magnoliopsida</taxon>
        <taxon>eudicotyledons</taxon>
        <taxon>Gunneridae</taxon>
        <taxon>Pentapetalae</taxon>
        <taxon>rosids</taxon>
        <taxon>malvids</taxon>
        <taxon>Myrtales</taxon>
        <taxon>Melastomataceae</taxon>
        <taxon>Melastomatoideae</taxon>
        <taxon>Melastomateae</taxon>
        <taxon>Melastoma</taxon>
    </lineage>
</organism>
<proteinExistence type="predicted"/>
<sequence length="297" mass="33568">MSAMEFLSTFVAPTYLFLFINLIIGTIYVLSRLSPHSPDKPDHAVPLGHTPSSLLHRDLPFYKPIESHPESDPVQYHPTLGLDLTEVDRPPLSRTPSFLERFRSINFYQNKFEHPEQEPEPVVNAAEAANAPTTSHKLPPTLSRTSSLLDQLKSISFGHLKDDQKTETVPVKATNSPTLARAPSFLERMSSIKFSAFYNQGEPGQDTDADDSDEDPPVEEHGTHVPARRIRLESERMGEEGPKPRMRKTTSENDSHAETEGIDAKADDFIQRFRQQLRLQRLDSIKRYKDMLTSAAH</sequence>
<dbReference type="Proteomes" id="UP001057402">
    <property type="component" value="Chromosome 3"/>
</dbReference>